<dbReference type="OrthoDB" id="164318at2759"/>
<dbReference type="InterPro" id="IPR003689">
    <property type="entry name" value="ZIP"/>
</dbReference>
<dbReference type="PANTHER" id="PTHR16950:SF16">
    <property type="entry name" value="ZINC TRANSPORTER ZIP13"/>
    <property type="match status" value="1"/>
</dbReference>
<feature type="transmembrane region" description="Helical" evidence="6">
    <location>
        <begin position="133"/>
        <end position="154"/>
    </location>
</feature>
<dbReference type="Proteomes" id="UP000794436">
    <property type="component" value="Unassembled WGS sequence"/>
</dbReference>
<feature type="region of interest" description="Disordered" evidence="5">
    <location>
        <begin position="263"/>
        <end position="297"/>
    </location>
</feature>
<evidence type="ECO:0000256" key="4">
    <source>
        <dbReference type="ARBA" id="ARBA00023136"/>
    </source>
</evidence>
<feature type="transmembrane region" description="Helical" evidence="6">
    <location>
        <begin position="371"/>
        <end position="392"/>
    </location>
</feature>
<keyword evidence="8" id="KW-1185">Reference proteome</keyword>
<feature type="transmembrane region" description="Helical" evidence="6">
    <location>
        <begin position="431"/>
        <end position="450"/>
    </location>
</feature>
<evidence type="ECO:0000256" key="6">
    <source>
        <dbReference type="SAM" id="Phobius"/>
    </source>
</evidence>
<comment type="subcellular location">
    <subcellularLocation>
        <location evidence="1">Membrane</location>
        <topology evidence="1">Multi-pass membrane protein</topology>
    </subcellularLocation>
</comment>
<evidence type="ECO:0000313" key="8">
    <source>
        <dbReference type="Proteomes" id="UP000794436"/>
    </source>
</evidence>
<evidence type="ECO:0000256" key="2">
    <source>
        <dbReference type="ARBA" id="ARBA00022692"/>
    </source>
</evidence>
<dbReference type="GO" id="GO:0005385">
    <property type="term" value="F:zinc ion transmembrane transporter activity"/>
    <property type="evidence" value="ECO:0007669"/>
    <property type="project" value="TreeGrafter"/>
</dbReference>
<feature type="transmembrane region" description="Helical" evidence="6">
    <location>
        <begin position="198"/>
        <end position="216"/>
    </location>
</feature>
<reference evidence="7" key="1">
    <citation type="submission" date="2019-03" db="EMBL/GenBank/DDBJ databases">
        <title>Long read genome sequence of the mycoparasitic Pythium oligandrum ATCC 38472 isolated from sugarbeet rhizosphere.</title>
        <authorList>
            <person name="Gaulin E."/>
        </authorList>
    </citation>
    <scope>NUCLEOTIDE SEQUENCE</scope>
    <source>
        <strain evidence="7">ATCC 38472_TT</strain>
    </source>
</reference>
<feature type="transmembrane region" description="Helical" evidence="6">
    <location>
        <begin position="166"/>
        <end position="186"/>
    </location>
</feature>
<evidence type="ECO:0000256" key="3">
    <source>
        <dbReference type="ARBA" id="ARBA00022989"/>
    </source>
</evidence>
<comment type="caution">
    <text evidence="7">The sequence shown here is derived from an EMBL/GenBank/DDBJ whole genome shotgun (WGS) entry which is preliminary data.</text>
</comment>
<protein>
    <submittedName>
        <fullName evidence="7">Uncharacterized protein</fullName>
    </submittedName>
</protein>
<dbReference type="AlphaFoldDB" id="A0A8K1CM07"/>
<name>A0A8K1CM07_PYTOL</name>
<keyword evidence="2 6" id="KW-0812">Transmembrane</keyword>
<dbReference type="GO" id="GO:0006882">
    <property type="term" value="P:intracellular zinc ion homeostasis"/>
    <property type="evidence" value="ECO:0007669"/>
    <property type="project" value="TreeGrafter"/>
</dbReference>
<dbReference type="Pfam" id="PF02535">
    <property type="entry name" value="Zip"/>
    <property type="match status" value="1"/>
</dbReference>
<proteinExistence type="predicted"/>
<evidence type="ECO:0000313" key="7">
    <source>
        <dbReference type="EMBL" id="TMW65524.1"/>
    </source>
</evidence>
<dbReference type="EMBL" id="SPLM01000037">
    <property type="protein sequence ID" value="TMW65524.1"/>
    <property type="molecule type" value="Genomic_DNA"/>
</dbReference>
<evidence type="ECO:0000256" key="1">
    <source>
        <dbReference type="ARBA" id="ARBA00004141"/>
    </source>
</evidence>
<accession>A0A8K1CM07</accession>
<keyword evidence="3 6" id="KW-1133">Transmembrane helix</keyword>
<keyword evidence="4 6" id="KW-0472">Membrane</keyword>
<gene>
    <name evidence="7" type="ORF">Poli38472_008166</name>
</gene>
<sequence>MKPDDIATATAIATTHFHTFSSNEVTHLTVRDGSVLPLSDDLTTYLYRAELRGEDNDEGDDGDECVGTTLSLRESGIYLIVATEERSRVKTVISSTGDPNEDSQLPTECFVGCGTQEESRRPPPPGDSDSGRAYTAIIASGIVSLTSLVGVVILRMGTSDVDTLVQYMTTFAAGCLLGVVVFHLYHESAEYLSKQAEWVAGAYVLLGAFLSLVIEVQVHVWLGSHGVDSCGGHGHHHGGHRHHHHEDEVQDKSILLAVDSTTPGTEASISSDEDQGNTMEPAAPSSPSPKELKQPTEEVSSITIEPVAWITAIGDFFHAFTDGVVLAVAFRSCSSSLGWAVTLGIVLHEVPHRIGDFFVFLKAGMNEGQALAVNLVASLGSLLGVLVLFVLGNVSDETLGALLATGAGALLFIAMAELLPPVLSVRHQRTALLHLIWFALGGGLLWLSVFQDVECDAS</sequence>
<dbReference type="PANTHER" id="PTHR16950">
    <property type="entry name" value="ZINC TRANSPORTER SLC39A7 HISTIDINE-RICH MEMBRANE PROTEIN KE4"/>
    <property type="match status" value="1"/>
</dbReference>
<evidence type="ECO:0000256" key="5">
    <source>
        <dbReference type="SAM" id="MobiDB-lite"/>
    </source>
</evidence>
<dbReference type="GO" id="GO:0016020">
    <property type="term" value="C:membrane"/>
    <property type="evidence" value="ECO:0007669"/>
    <property type="project" value="UniProtKB-SubCell"/>
</dbReference>
<organism evidence="7 8">
    <name type="scientific">Pythium oligandrum</name>
    <name type="common">Mycoparasitic fungus</name>
    <dbReference type="NCBI Taxonomy" id="41045"/>
    <lineage>
        <taxon>Eukaryota</taxon>
        <taxon>Sar</taxon>
        <taxon>Stramenopiles</taxon>
        <taxon>Oomycota</taxon>
        <taxon>Peronosporomycetes</taxon>
        <taxon>Pythiales</taxon>
        <taxon>Pythiaceae</taxon>
        <taxon>Pythium</taxon>
    </lineage>
</organism>
<feature type="transmembrane region" description="Helical" evidence="6">
    <location>
        <begin position="398"/>
        <end position="419"/>
    </location>
</feature>